<accession>A0A5S3WLW1</accession>
<dbReference type="InterPro" id="IPR011766">
    <property type="entry name" value="TPP_enzyme_TPP-bd"/>
</dbReference>
<dbReference type="Proteomes" id="UP000310249">
    <property type="component" value="Unassembled WGS sequence"/>
</dbReference>
<keyword evidence="5" id="KW-0210">Decarboxylase</keyword>
<proteinExistence type="inferred from homology"/>
<dbReference type="CDD" id="cd07038">
    <property type="entry name" value="TPP_PYR_PDC_IPDC_like"/>
    <property type="match status" value="1"/>
</dbReference>
<reference evidence="15" key="2">
    <citation type="submission" date="2019-06" db="EMBL/GenBank/DDBJ databases">
        <title>Co-occurence of chitin degradation, pigmentation and bioactivity in marine Pseudoalteromonas.</title>
        <authorList>
            <person name="Sonnenschein E.C."/>
            <person name="Bech P.K."/>
        </authorList>
    </citation>
    <scope>NUCLEOTIDE SEQUENCE [LARGE SCALE GENOMIC DNA]</scope>
    <source>
        <strain evidence="15">S2676</strain>
    </source>
</reference>
<evidence type="ECO:0000256" key="4">
    <source>
        <dbReference type="ARBA" id="ARBA00022723"/>
    </source>
</evidence>
<feature type="domain" description="Thiamine pyrophosphate enzyme central" evidence="11">
    <location>
        <begin position="203"/>
        <end position="325"/>
    </location>
</feature>
<comment type="cofactor">
    <cofactor evidence="9">
        <name>Mg(2+)</name>
        <dbReference type="ChEBI" id="CHEBI:18420"/>
    </cofactor>
    <text evidence="9">Binds 1 Mg(2+) per subunit.</text>
</comment>
<keyword evidence="6 9" id="KW-0460">Magnesium</keyword>
<evidence type="ECO:0000256" key="3">
    <source>
        <dbReference type="ARBA" id="ARBA00007812"/>
    </source>
</evidence>
<dbReference type="EMBL" id="PNCI01000020">
    <property type="protein sequence ID" value="TMP28844.1"/>
    <property type="molecule type" value="Genomic_DNA"/>
</dbReference>
<evidence type="ECO:0000256" key="7">
    <source>
        <dbReference type="ARBA" id="ARBA00023052"/>
    </source>
</evidence>
<comment type="similarity">
    <text evidence="3 10">Belongs to the TPP enzyme family.</text>
</comment>
<keyword evidence="7 10" id="KW-0786">Thiamine pyrophosphate</keyword>
<comment type="cofactor">
    <cofactor evidence="1">
        <name>a metal cation</name>
        <dbReference type="ChEBI" id="CHEBI:25213"/>
    </cofactor>
</comment>
<dbReference type="InterPro" id="IPR012110">
    <property type="entry name" value="PDC/IPDC-like"/>
</dbReference>
<dbReference type="AlphaFoldDB" id="A0A5S3WLW1"/>
<reference evidence="14 15" key="1">
    <citation type="submission" date="2018-01" db="EMBL/GenBank/DDBJ databases">
        <authorList>
            <person name="Paulsen S."/>
            <person name="Gram L.K."/>
        </authorList>
    </citation>
    <scope>NUCLEOTIDE SEQUENCE [LARGE SCALE GENOMIC DNA]</scope>
    <source>
        <strain evidence="14 15">S2676</strain>
    </source>
</reference>
<keyword evidence="8" id="KW-0456">Lyase</keyword>
<dbReference type="GO" id="GO:0000287">
    <property type="term" value="F:magnesium ion binding"/>
    <property type="evidence" value="ECO:0007669"/>
    <property type="project" value="InterPro"/>
</dbReference>
<sequence>MSTNNYTVAYHLLRRLKQFGLDKVFQVPGDYVQEFMTTLDNFDGIDAVGDVTELGAGYAAEGYARYKGIGAVSVQYGVGTFSVLNAIAGAYVERNPVVVISASPSADNRVDIEETGVLFHHSTGDYSADKKVFENVTVASEILADAQSAPAIIDNALQLAMSEKRPIYLEAWQNVWGAECPRPEGDLVIPPLAANPAMMTSLLDKVITRLKAAKNPVVLLGIELARLGLQEQVVTLLGKLNIPYTTTTLAKSVISETQGVGKELFVGTYAGEASWQDTFNFVSESDCILALGAIFTDDYLTMLKTQGNDLVRVNMNVARVGESEQLSGINLAQFIDELNRYIDCHPLQLNSQLPAIRNLYVTEDVDSNANITYDNFFSVYQKQLQTCETVRDYNLVLGESSSLYMAARLTGLAENRFVSDAAWGSLGHETGCSLGTGLADDKRSVVVAGDGGFMMMCQTLSSISHYNLNTVVFVMNNQVYAIEQSFVDICAFTPAADFAPFDKLHHWNYDSLASAYRVNYLKVEKVSDLDDVFSAIKQHPTSPYLVEVKIAEKDLAPAIQDLAEAITGTKVSDCTCQKTM</sequence>
<dbReference type="InterPro" id="IPR029035">
    <property type="entry name" value="DHS-like_NAD/FAD-binding_dom"/>
</dbReference>
<feature type="binding site" evidence="9">
    <location>
        <position position="450"/>
    </location>
    <ligand>
        <name>Mg(2+)</name>
        <dbReference type="ChEBI" id="CHEBI:18420"/>
    </ligand>
</feature>
<gene>
    <name evidence="14" type="ORF">CWB99_10395</name>
</gene>
<dbReference type="Pfam" id="PF02776">
    <property type="entry name" value="TPP_enzyme_N"/>
    <property type="match status" value="1"/>
</dbReference>
<dbReference type="InterPro" id="IPR029061">
    <property type="entry name" value="THDP-binding"/>
</dbReference>
<dbReference type="RefSeq" id="WP_138553113.1">
    <property type="nucleotide sequence ID" value="NZ_PNCH01000057.1"/>
</dbReference>
<dbReference type="Gene3D" id="3.40.50.970">
    <property type="match status" value="2"/>
</dbReference>
<evidence type="ECO:0000256" key="1">
    <source>
        <dbReference type="ARBA" id="ARBA00001920"/>
    </source>
</evidence>
<dbReference type="InterPro" id="IPR012001">
    <property type="entry name" value="Thiamin_PyroP_enz_TPP-bd_dom"/>
</dbReference>
<feature type="binding site" evidence="9">
    <location>
        <position position="477"/>
    </location>
    <ligand>
        <name>Mg(2+)</name>
        <dbReference type="ChEBI" id="CHEBI:18420"/>
    </ligand>
</feature>
<dbReference type="PANTHER" id="PTHR43452">
    <property type="entry name" value="PYRUVATE DECARBOXYLASE"/>
    <property type="match status" value="1"/>
</dbReference>
<keyword evidence="4 9" id="KW-0479">Metal-binding</keyword>
<dbReference type="InterPro" id="IPR047213">
    <property type="entry name" value="TPP_PYR_PDC_IPDC-like"/>
</dbReference>
<dbReference type="SUPFAM" id="SSF52518">
    <property type="entry name" value="Thiamin diphosphate-binding fold (THDP-binding)"/>
    <property type="match status" value="2"/>
</dbReference>
<dbReference type="GO" id="GO:0000949">
    <property type="term" value="P:aromatic amino acid family catabolic process to alcohol via Ehrlich pathway"/>
    <property type="evidence" value="ECO:0007669"/>
    <property type="project" value="TreeGrafter"/>
</dbReference>
<evidence type="ECO:0000256" key="9">
    <source>
        <dbReference type="PIRSR" id="PIRSR036565-2"/>
    </source>
</evidence>
<dbReference type="OrthoDB" id="9785953at2"/>
<dbReference type="PANTHER" id="PTHR43452:SF30">
    <property type="entry name" value="PYRUVATE DECARBOXYLASE ISOZYME 1-RELATED"/>
    <property type="match status" value="1"/>
</dbReference>
<evidence type="ECO:0000256" key="5">
    <source>
        <dbReference type="ARBA" id="ARBA00022793"/>
    </source>
</evidence>
<comment type="caution">
    <text evidence="14">The sequence shown here is derived from an EMBL/GenBank/DDBJ whole genome shotgun (WGS) entry which is preliminary data.</text>
</comment>
<dbReference type="GO" id="GO:0005829">
    <property type="term" value="C:cytosol"/>
    <property type="evidence" value="ECO:0007669"/>
    <property type="project" value="TreeGrafter"/>
</dbReference>
<evidence type="ECO:0000259" key="12">
    <source>
        <dbReference type="Pfam" id="PF02775"/>
    </source>
</evidence>
<organism evidence="14 15">
    <name type="scientific">Pseudoalteromonas rubra</name>
    <dbReference type="NCBI Taxonomy" id="43658"/>
    <lineage>
        <taxon>Bacteria</taxon>
        <taxon>Pseudomonadati</taxon>
        <taxon>Pseudomonadota</taxon>
        <taxon>Gammaproteobacteria</taxon>
        <taxon>Alteromonadales</taxon>
        <taxon>Pseudoalteromonadaceae</taxon>
        <taxon>Pseudoalteromonas</taxon>
    </lineage>
</organism>
<dbReference type="Pfam" id="PF00205">
    <property type="entry name" value="TPP_enzyme_M"/>
    <property type="match status" value="1"/>
</dbReference>
<dbReference type="GO" id="GO:0030976">
    <property type="term" value="F:thiamine pyrophosphate binding"/>
    <property type="evidence" value="ECO:0007669"/>
    <property type="project" value="InterPro"/>
</dbReference>
<dbReference type="SUPFAM" id="SSF52467">
    <property type="entry name" value="DHS-like NAD/FAD-binding domain"/>
    <property type="match status" value="1"/>
</dbReference>
<comment type="cofactor">
    <cofactor evidence="2">
        <name>thiamine diphosphate</name>
        <dbReference type="ChEBI" id="CHEBI:58937"/>
    </cofactor>
</comment>
<evidence type="ECO:0000259" key="11">
    <source>
        <dbReference type="Pfam" id="PF00205"/>
    </source>
</evidence>
<protein>
    <submittedName>
        <fullName evidence="14">Pyruvate decarboxylase</fullName>
    </submittedName>
</protein>
<evidence type="ECO:0000313" key="14">
    <source>
        <dbReference type="EMBL" id="TMP28844.1"/>
    </source>
</evidence>
<dbReference type="InterPro" id="IPR012000">
    <property type="entry name" value="Thiamin_PyroP_enz_cen_dom"/>
</dbReference>
<feature type="domain" description="Thiamine pyrophosphate enzyme TPP-binding" evidence="12">
    <location>
        <begin position="406"/>
        <end position="548"/>
    </location>
</feature>
<dbReference type="GO" id="GO:0004737">
    <property type="term" value="F:pyruvate decarboxylase activity"/>
    <property type="evidence" value="ECO:0007669"/>
    <property type="project" value="TreeGrafter"/>
</dbReference>
<evidence type="ECO:0000256" key="6">
    <source>
        <dbReference type="ARBA" id="ARBA00022842"/>
    </source>
</evidence>
<evidence type="ECO:0000313" key="15">
    <source>
        <dbReference type="Proteomes" id="UP000310249"/>
    </source>
</evidence>
<evidence type="ECO:0000256" key="2">
    <source>
        <dbReference type="ARBA" id="ARBA00001964"/>
    </source>
</evidence>
<dbReference type="Pfam" id="PF02775">
    <property type="entry name" value="TPP_enzyme_C"/>
    <property type="match status" value="1"/>
</dbReference>
<name>A0A5S3WLW1_9GAMM</name>
<dbReference type="PIRSF" id="PIRSF036565">
    <property type="entry name" value="Pyruvt_ip_decrb"/>
    <property type="match status" value="1"/>
</dbReference>
<feature type="domain" description="Thiamine pyrophosphate enzyme N-terminal TPP-binding" evidence="13">
    <location>
        <begin position="7"/>
        <end position="109"/>
    </location>
</feature>
<dbReference type="Gene3D" id="3.40.50.1220">
    <property type="entry name" value="TPP-binding domain"/>
    <property type="match status" value="1"/>
</dbReference>
<evidence type="ECO:0000259" key="13">
    <source>
        <dbReference type="Pfam" id="PF02776"/>
    </source>
</evidence>
<keyword evidence="14" id="KW-0670">Pyruvate</keyword>
<evidence type="ECO:0000256" key="8">
    <source>
        <dbReference type="ARBA" id="ARBA00023239"/>
    </source>
</evidence>
<evidence type="ECO:0000256" key="10">
    <source>
        <dbReference type="RuleBase" id="RU362132"/>
    </source>
</evidence>